<dbReference type="InterPro" id="IPR003767">
    <property type="entry name" value="Malate/L-lactate_DH-like"/>
</dbReference>
<gene>
    <name evidence="3" type="ORF">E6H03_05155</name>
</gene>
<dbReference type="SUPFAM" id="SSF89733">
    <property type="entry name" value="L-sulfolactate dehydrogenase-like"/>
    <property type="match status" value="1"/>
</dbReference>
<dbReference type="GO" id="GO:0016491">
    <property type="term" value="F:oxidoreductase activity"/>
    <property type="evidence" value="ECO:0007669"/>
    <property type="project" value="UniProtKB-KW"/>
</dbReference>
<comment type="similarity">
    <text evidence="1">Belongs to the LDH2/MDH2 oxidoreductase family.</text>
</comment>
<evidence type="ECO:0000256" key="2">
    <source>
        <dbReference type="ARBA" id="ARBA00023002"/>
    </source>
</evidence>
<dbReference type="EMBL" id="VBAN01000151">
    <property type="protein sequence ID" value="TMI82661.1"/>
    <property type="molecule type" value="Genomic_DNA"/>
</dbReference>
<dbReference type="Proteomes" id="UP000318093">
    <property type="component" value="Unassembled WGS sequence"/>
</dbReference>
<evidence type="ECO:0000313" key="4">
    <source>
        <dbReference type="Proteomes" id="UP000318093"/>
    </source>
</evidence>
<dbReference type="PANTHER" id="PTHR11091:SF0">
    <property type="entry name" value="MALATE DEHYDROGENASE"/>
    <property type="match status" value="1"/>
</dbReference>
<dbReference type="InterPro" id="IPR036111">
    <property type="entry name" value="Mal/L-sulfo/L-lacto_DH-like_sf"/>
</dbReference>
<dbReference type="Pfam" id="PF02615">
    <property type="entry name" value="Ldh_2"/>
    <property type="match status" value="1"/>
</dbReference>
<protein>
    <submittedName>
        <fullName evidence="3">Ldh family oxidoreductase</fullName>
    </submittedName>
</protein>
<proteinExistence type="inferred from homology"/>
<keyword evidence="2" id="KW-0560">Oxidoreductase</keyword>
<evidence type="ECO:0000256" key="1">
    <source>
        <dbReference type="ARBA" id="ARBA00006056"/>
    </source>
</evidence>
<dbReference type="PANTHER" id="PTHR11091">
    <property type="entry name" value="OXIDOREDUCTASE-RELATED"/>
    <property type="match status" value="1"/>
</dbReference>
<organism evidence="3 4">
    <name type="scientific">Candidatus Segetimicrobium genomatis</name>
    <dbReference type="NCBI Taxonomy" id="2569760"/>
    <lineage>
        <taxon>Bacteria</taxon>
        <taxon>Bacillati</taxon>
        <taxon>Candidatus Sysuimicrobiota</taxon>
        <taxon>Candidatus Sysuimicrobiia</taxon>
        <taxon>Candidatus Sysuimicrobiales</taxon>
        <taxon>Candidatus Segetimicrobiaceae</taxon>
        <taxon>Candidatus Segetimicrobium</taxon>
    </lineage>
</organism>
<reference evidence="3 4" key="1">
    <citation type="journal article" date="2019" name="Nat. Microbiol.">
        <title>Mediterranean grassland soil C-N compound turnover is dependent on rainfall and depth, and is mediated by genomically divergent microorganisms.</title>
        <authorList>
            <person name="Diamond S."/>
            <person name="Andeer P.F."/>
            <person name="Li Z."/>
            <person name="Crits-Christoph A."/>
            <person name="Burstein D."/>
            <person name="Anantharaman K."/>
            <person name="Lane K.R."/>
            <person name="Thomas B.C."/>
            <person name="Pan C."/>
            <person name="Northen T.R."/>
            <person name="Banfield J.F."/>
        </authorList>
    </citation>
    <scope>NUCLEOTIDE SEQUENCE [LARGE SCALE GENOMIC DNA]</scope>
    <source>
        <strain evidence="3">NP_6</strain>
    </source>
</reference>
<sequence>MAAVAVRHSMHIGRLGEYTERAAAAGLIAVVTVGAAGPGLGSVVPFGGQARFLSTNPWSVGVPGRGRSMVFDGATSMVAEGKVRVARAKGALLPPGCIVDRNGVPSRNPEDFYGGGSLLPLGGEEAGHKGFGLALASALIGALGMIDDPNPTLPGARVQAEGPVGGQAGGVFLAAIDPAAFGDAERYRGMVGDTLGAAKRVPPAPGRDEVLLPGEPETIARRQRAGGIAVPETTWQELMALAERFHAPLPEHRPAP</sequence>
<accession>A0A537JGJ1</accession>
<name>A0A537JGJ1_9BACT</name>
<dbReference type="AlphaFoldDB" id="A0A537JGJ1"/>
<dbReference type="Gene3D" id="3.30.1370.60">
    <property type="entry name" value="Hypothetical oxidoreductase yiak, domain 2"/>
    <property type="match status" value="1"/>
</dbReference>
<dbReference type="InterPro" id="IPR043143">
    <property type="entry name" value="Mal/L-sulf/L-lact_DH-like_NADP"/>
</dbReference>
<comment type="caution">
    <text evidence="3">The sequence shown here is derived from an EMBL/GenBank/DDBJ whole genome shotgun (WGS) entry which is preliminary data.</text>
</comment>
<evidence type="ECO:0000313" key="3">
    <source>
        <dbReference type="EMBL" id="TMI82661.1"/>
    </source>
</evidence>